<evidence type="ECO:0008006" key="3">
    <source>
        <dbReference type="Google" id="ProtNLM"/>
    </source>
</evidence>
<protein>
    <recommendedName>
        <fullName evidence="3">Co-chaperone DjlA N-terminal domain-containing protein</fullName>
    </recommendedName>
</protein>
<keyword evidence="2" id="KW-1185">Reference proteome</keyword>
<reference evidence="1 2" key="1">
    <citation type="submission" date="2022-04" db="EMBL/GenBank/DDBJ databases">
        <title>Positive selection, recombination, and allopatry shape intraspecific diversity of widespread and dominant cyanobacteria.</title>
        <authorList>
            <person name="Wei J."/>
            <person name="Shu W."/>
            <person name="Hu C."/>
        </authorList>
    </citation>
    <scope>NUCLEOTIDE SEQUENCE [LARGE SCALE GENOMIC DNA]</scope>
    <source>
        <strain evidence="1 2">AS-A4</strain>
    </source>
</reference>
<proteinExistence type="predicted"/>
<dbReference type="Proteomes" id="UP001476950">
    <property type="component" value="Unassembled WGS sequence"/>
</dbReference>
<evidence type="ECO:0000313" key="2">
    <source>
        <dbReference type="Proteomes" id="UP001476950"/>
    </source>
</evidence>
<dbReference type="EMBL" id="JAMPLM010000016">
    <property type="protein sequence ID" value="MEP1060235.1"/>
    <property type="molecule type" value="Genomic_DNA"/>
</dbReference>
<accession>A0ABV0KM00</accession>
<gene>
    <name evidence="1" type="ORF">NDI38_17505</name>
</gene>
<sequence>MLLFEKAKELLHHSENEQAQDEAIIDLLYLVMLSDKAIKLSEQDFVTDYVSSLDLPSKHSWEFYINAALPKVRTALQSQEKTEALLLDISDRLKHHNLRNLALEVVQELIQVDSTIAVEESALVEKIRQRFGF</sequence>
<dbReference type="RefSeq" id="WP_190446361.1">
    <property type="nucleotide sequence ID" value="NZ_JAMPLM010000016.1"/>
</dbReference>
<organism evidence="1 2">
    <name type="scientific">Stenomitos frigidus AS-A4</name>
    <dbReference type="NCBI Taxonomy" id="2933935"/>
    <lineage>
        <taxon>Bacteria</taxon>
        <taxon>Bacillati</taxon>
        <taxon>Cyanobacteriota</taxon>
        <taxon>Cyanophyceae</taxon>
        <taxon>Leptolyngbyales</taxon>
        <taxon>Leptolyngbyaceae</taxon>
        <taxon>Stenomitos</taxon>
    </lineage>
</organism>
<comment type="caution">
    <text evidence="1">The sequence shown here is derived from an EMBL/GenBank/DDBJ whole genome shotgun (WGS) entry which is preliminary data.</text>
</comment>
<evidence type="ECO:0000313" key="1">
    <source>
        <dbReference type="EMBL" id="MEP1060235.1"/>
    </source>
</evidence>
<dbReference type="SUPFAM" id="SSF158682">
    <property type="entry name" value="TerB-like"/>
    <property type="match status" value="1"/>
</dbReference>
<name>A0ABV0KM00_9CYAN</name>
<dbReference type="InterPro" id="IPR029024">
    <property type="entry name" value="TerB-like"/>
</dbReference>
<dbReference type="Gene3D" id="1.10.3680.10">
    <property type="entry name" value="TerB-like"/>
    <property type="match status" value="1"/>
</dbReference>